<dbReference type="Pfam" id="PF13365">
    <property type="entry name" value="Trypsin_2"/>
    <property type="match status" value="1"/>
</dbReference>
<protein>
    <submittedName>
        <fullName evidence="1">Serine protease</fullName>
    </submittedName>
</protein>
<evidence type="ECO:0000313" key="1">
    <source>
        <dbReference type="EMBL" id="PSB58747.1"/>
    </source>
</evidence>
<dbReference type="GO" id="GO:0008233">
    <property type="term" value="F:peptidase activity"/>
    <property type="evidence" value="ECO:0007669"/>
    <property type="project" value="UniProtKB-KW"/>
</dbReference>
<keyword evidence="1" id="KW-0645">Protease</keyword>
<keyword evidence="1" id="KW-0378">Hydrolase</keyword>
<dbReference type="OrthoDB" id="6968353at2"/>
<organism evidence="1 2">
    <name type="scientific">Chamaesiphon polymorphus CCALA 037</name>
    <dbReference type="NCBI Taxonomy" id="2107692"/>
    <lineage>
        <taxon>Bacteria</taxon>
        <taxon>Bacillati</taxon>
        <taxon>Cyanobacteriota</taxon>
        <taxon>Cyanophyceae</taxon>
        <taxon>Gomontiellales</taxon>
        <taxon>Chamaesiphonaceae</taxon>
        <taxon>Chamaesiphon</taxon>
    </lineage>
</organism>
<proteinExistence type="predicted"/>
<dbReference type="EMBL" id="PVWO01000025">
    <property type="protein sequence ID" value="PSB58747.1"/>
    <property type="molecule type" value="Genomic_DNA"/>
</dbReference>
<dbReference type="AlphaFoldDB" id="A0A2T1GLJ9"/>
<dbReference type="InterPro" id="IPR043504">
    <property type="entry name" value="Peptidase_S1_PA_chymotrypsin"/>
</dbReference>
<keyword evidence="2" id="KW-1185">Reference proteome</keyword>
<name>A0A2T1GLJ9_9CYAN</name>
<dbReference type="Gene3D" id="2.40.10.10">
    <property type="entry name" value="Trypsin-like serine proteases"/>
    <property type="match status" value="2"/>
</dbReference>
<reference evidence="1 2" key="1">
    <citation type="submission" date="2018-03" db="EMBL/GenBank/DDBJ databases">
        <title>The ancient ancestry and fast evolution of plastids.</title>
        <authorList>
            <person name="Moore K.R."/>
            <person name="Magnabosco C."/>
            <person name="Momper L."/>
            <person name="Gold D.A."/>
            <person name="Bosak T."/>
            <person name="Fournier G.P."/>
        </authorList>
    </citation>
    <scope>NUCLEOTIDE SEQUENCE [LARGE SCALE GENOMIC DNA]</scope>
    <source>
        <strain evidence="1 2">CCALA 037</strain>
    </source>
</reference>
<comment type="caution">
    <text evidence="1">The sequence shown here is derived from an EMBL/GenBank/DDBJ whole genome shotgun (WGS) entry which is preliminary data.</text>
</comment>
<accession>A0A2T1GLJ9</accession>
<dbReference type="GO" id="GO:0006508">
    <property type="term" value="P:proteolysis"/>
    <property type="evidence" value="ECO:0007669"/>
    <property type="project" value="UniProtKB-KW"/>
</dbReference>
<dbReference type="Proteomes" id="UP000238937">
    <property type="component" value="Unassembled WGS sequence"/>
</dbReference>
<sequence length="321" mass="35458">MRSLLKFGRNIGAGVLLTISLGGYLADLTVNAAIFDRSGRKIPDREVNSERVNWQMLSAATDRKYNGIGVIDTNYGVCTGFAIFTGANNLRAPAYVLTNGHCQGRFRKLPTEREILVDRSTETKFTVNYFHDFKPERLTFDVKRMVYGTMKNNDIAILELNVTQGELLKAGIAPLQISSQPPAIGEPLIVVGVPSEGVKEELNFLHAATCKTGELANVKEDVYNWQQSIRHQCSIVGGMSGSPMISRVTQQVVGIINTGVNDSASKQPQCSLNRPCEVVKNNLVQTFPQENYGQLVDRIPTCFDRSGVFNLQQSTCQLERP</sequence>
<evidence type="ECO:0000313" key="2">
    <source>
        <dbReference type="Proteomes" id="UP000238937"/>
    </source>
</evidence>
<gene>
    <name evidence="1" type="ORF">C7B77_03615</name>
</gene>
<dbReference type="SUPFAM" id="SSF50494">
    <property type="entry name" value="Trypsin-like serine proteases"/>
    <property type="match status" value="1"/>
</dbReference>
<dbReference type="InterPro" id="IPR009003">
    <property type="entry name" value="Peptidase_S1_PA"/>
</dbReference>